<name>A0A6I4U0B1_9SPHN</name>
<keyword evidence="9" id="KW-1185">Reference proteome</keyword>
<evidence type="ECO:0000256" key="4">
    <source>
        <dbReference type="ARBA" id="ARBA00022989"/>
    </source>
</evidence>
<feature type="transmembrane region" description="Helical" evidence="6">
    <location>
        <begin position="137"/>
        <end position="154"/>
    </location>
</feature>
<keyword evidence="5 6" id="KW-0472">Membrane</keyword>
<gene>
    <name evidence="8" type="ORF">GRI97_15460</name>
</gene>
<dbReference type="InterPro" id="IPR000620">
    <property type="entry name" value="EamA_dom"/>
</dbReference>
<evidence type="ECO:0000256" key="5">
    <source>
        <dbReference type="ARBA" id="ARBA00023136"/>
    </source>
</evidence>
<feature type="transmembrane region" description="Helical" evidence="6">
    <location>
        <begin position="26"/>
        <end position="46"/>
    </location>
</feature>
<keyword evidence="2" id="KW-1003">Cell membrane</keyword>
<dbReference type="RefSeq" id="WP_161392096.1">
    <property type="nucleotide sequence ID" value="NZ_JBHSCP010000002.1"/>
</dbReference>
<sequence length="316" mass="33487">MLHNPDSGKLRPTPEFRILGLRREELVLIGITIIWGGTFLVVHIAMRYADPLFFVALRFLVAGAAGWLMFRTAMRGLTWAEVKAGALIGLAIFLGYGLQTWGLQTISSSQSAFISALYVPMVPLLQLFVLRRAPHPMAWAGIALAFAGLVLMAGPNAGAIALSLGEMVTLASAVAIAGEIILISHFAQRVDSCRVTVIQLCAAGLFAVLMMGATGQSVPEFSPIWLICGVGLGLASALIQWAMNWAQQRISPTRATLIYAGEPVWGGLIGRIAGDRLPALALLGAACIVVGVLVSEWRPRRRYGGAGGDAGGDVTV</sequence>
<feature type="transmembrane region" description="Helical" evidence="6">
    <location>
        <begin position="279"/>
        <end position="297"/>
    </location>
</feature>
<feature type="transmembrane region" description="Helical" evidence="6">
    <location>
        <begin position="255"/>
        <end position="273"/>
    </location>
</feature>
<dbReference type="GO" id="GO:0005886">
    <property type="term" value="C:plasma membrane"/>
    <property type="evidence" value="ECO:0007669"/>
    <property type="project" value="UniProtKB-SubCell"/>
</dbReference>
<feature type="domain" description="EamA" evidence="7">
    <location>
        <begin position="25"/>
        <end position="152"/>
    </location>
</feature>
<dbReference type="InterPro" id="IPR037185">
    <property type="entry name" value="EmrE-like"/>
</dbReference>
<dbReference type="AlphaFoldDB" id="A0A6I4U0B1"/>
<evidence type="ECO:0000313" key="9">
    <source>
        <dbReference type="Proteomes" id="UP000469430"/>
    </source>
</evidence>
<feature type="transmembrane region" description="Helical" evidence="6">
    <location>
        <begin position="160"/>
        <end position="183"/>
    </location>
</feature>
<protein>
    <submittedName>
        <fullName evidence="8">EamA family transporter</fullName>
    </submittedName>
</protein>
<feature type="transmembrane region" description="Helical" evidence="6">
    <location>
        <begin position="111"/>
        <end position="130"/>
    </location>
</feature>
<accession>A0A6I4U0B1</accession>
<dbReference type="Pfam" id="PF00892">
    <property type="entry name" value="EamA"/>
    <property type="match status" value="2"/>
</dbReference>
<dbReference type="Proteomes" id="UP000469430">
    <property type="component" value="Unassembled WGS sequence"/>
</dbReference>
<dbReference type="InterPro" id="IPR051258">
    <property type="entry name" value="Diverse_Substrate_Transporter"/>
</dbReference>
<evidence type="ECO:0000256" key="3">
    <source>
        <dbReference type="ARBA" id="ARBA00022692"/>
    </source>
</evidence>
<evidence type="ECO:0000256" key="2">
    <source>
        <dbReference type="ARBA" id="ARBA00022475"/>
    </source>
</evidence>
<feature type="transmembrane region" description="Helical" evidence="6">
    <location>
        <begin position="195"/>
        <end position="218"/>
    </location>
</feature>
<evidence type="ECO:0000256" key="6">
    <source>
        <dbReference type="SAM" id="Phobius"/>
    </source>
</evidence>
<dbReference type="OrthoDB" id="9804865at2"/>
<comment type="subcellular location">
    <subcellularLocation>
        <location evidence="1">Cell membrane</location>
        <topology evidence="1">Multi-pass membrane protein</topology>
    </subcellularLocation>
</comment>
<dbReference type="PANTHER" id="PTHR42920:SF5">
    <property type="entry name" value="EAMA DOMAIN-CONTAINING PROTEIN"/>
    <property type="match status" value="1"/>
</dbReference>
<keyword evidence="3 6" id="KW-0812">Transmembrane</keyword>
<evidence type="ECO:0000313" key="8">
    <source>
        <dbReference type="EMBL" id="MXP00388.1"/>
    </source>
</evidence>
<evidence type="ECO:0000256" key="1">
    <source>
        <dbReference type="ARBA" id="ARBA00004651"/>
    </source>
</evidence>
<dbReference type="PANTHER" id="PTHR42920">
    <property type="entry name" value="OS03G0707200 PROTEIN-RELATED"/>
    <property type="match status" value="1"/>
</dbReference>
<feature type="transmembrane region" description="Helical" evidence="6">
    <location>
        <begin position="224"/>
        <end position="243"/>
    </location>
</feature>
<comment type="caution">
    <text evidence="8">The sequence shown here is derived from an EMBL/GenBank/DDBJ whole genome shotgun (WGS) entry which is preliminary data.</text>
</comment>
<evidence type="ECO:0000259" key="7">
    <source>
        <dbReference type="Pfam" id="PF00892"/>
    </source>
</evidence>
<reference evidence="8 9" key="1">
    <citation type="submission" date="2019-12" db="EMBL/GenBank/DDBJ databases">
        <title>Genomic-based taxomic classification of the family Erythrobacteraceae.</title>
        <authorList>
            <person name="Xu L."/>
        </authorList>
    </citation>
    <scope>NUCLEOTIDE SEQUENCE [LARGE SCALE GENOMIC DNA]</scope>
    <source>
        <strain evidence="8 9">S36</strain>
    </source>
</reference>
<feature type="transmembrane region" description="Helical" evidence="6">
    <location>
        <begin position="52"/>
        <end position="70"/>
    </location>
</feature>
<proteinExistence type="predicted"/>
<dbReference type="EMBL" id="WTYJ01000003">
    <property type="protein sequence ID" value="MXP00388.1"/>
    <property type="molecule type" value="Genomic_DNA"/>
</dbReference>
<keyword evidence="4 6" id="KW-1133">Transmembrane helix</keyword>
<feature type="transmembrane region" description="Helical" evidence="6">
    <location>
        <begin position="82"/>
        <end position="99"/>
    </location>
</feature>
<feature type="domain" description="EamA" evidence="7">
    <location>
        <begin position="164"/>
        <end position="294"/>
    </location>
</feature>
<organism evidence="8 9">
    <name type="scientific">Croceibacterium xixiisoli</name>
    <dbReference type="NCBI Taxonomy" id="1476466"/>
    <lineage>
        <taxon>Bacteria</taxon>
        <taxon>Pseudomonadati</taxon>
        <taxon>Pseudomonadota</taxon>
        <taxon>Alphaproteobacteria</taxon>
        <taxon>Sphingomonadales</taxon>
        <taxon>Erythrobacteraceae</taxon>
        <taxon>Croceibacterium</taxon>
    </lineage>
</organism>
<dbReference type="SUPFAM" id="SSF103481">
    <property type="entry name" value="Multidrug resistance efflux transporter EmrE"/>
    <property type="match status" value="2"/>
</dbReference>